<dbReference type="InterPro" id="IPR046335">
    <property type="entry name" value="LacI/GalR-like_sensor"/>
</dbReference>
<evidence type="ECO:0000313" key="7">
    <source>
        <dbReference type="Proteomes" id="UP000233750"/>
    </source>
</evidence>
<sequence>MAQRRVTLADVAERAGLSTTAASRVLNGREGTRLSEDARQRVLAAAKELGYRPNPAARSLRLNKTATIALISDTVVTTRFAGAMIRGALNAARERDHVVLITETQGDPDIERDAIDAMLHRQVDGVIYAAMSSRRITVPPQLLTLPTVLLNATSNRRLPAVLPAEEEAAYAVTSAVLDRGHRNVAVLGRNEAYERDAHLSLAAKLRMQGIRKALADHGHRLAASEYTEDWDVPGGFDGMTALLRRPNRPTAVICMNDRLAVGAYNAASEAGLSIPADLSVVSFDDDPIAEALRPGLTTAALPHEAMGQLAAELVLDANPEPGIRWVPMPLRERSSVAPPAG</sequence>
<dbReference type="CDD" id="cd01392">
    <property type="entry name" value="HTH_LacI"/>
    <property type="match status" value="1"/>
</dbReference>
<dbReference type="Pfam" id="PF13377">
    <property type="entry name" value="Peripla_BP_3"/>
    <property type="match status" value="1"/>
</dbReference>
<evidence type="ECO:0000256" key="2">
    <source>
        <dbReference type="ARBA" id="ARBA00023015"/>
    </source>
</evidence>
<dbReference type="InterPro" id="IPR010982">
    <property type="entry name" value="Lambda_DNA-bd_dom_sf"/>
</dbReference>
<name>A0A2N3WNU0_9PSEU</name>
<dbReference type="PROSITE" id="PS50932">
    <property type="entry name" value="HTH_LACI_2"/>
    <property type="match status" value="1"/>
</dbReference>
<dbReference type="RefSeq" id="WP_037817322.1">
    <property type="nucleotide sequence ID" value="NZ_PJMY01000003.1"/>
</dbReference>
<dbReference type="Proteomes" id="UP000233750">
    <property type="component" value="Unassembled WGS sequence"/>
</dbReference>
<dbReference type="CDD" id="cd06288">
    <property type="entry name" value="PBP1_sucrose_transcription_regulator"/>
    <property type="match status" value="1"/>
</dbReference>
<dbReference type="SUPFAM" id="SSF53822">
    <property type="entry name" value="Periplasmic binding protein-like I"/>
    <property type="match status" value="1"/>
</dbReference>
<dbReference type="AlphaFoldDB" id="A0A2N3WNU0"/>
<keyword evidence="7" id="KW-1185">Reference proteome</keyword>
<feature type="domain" description="HTH lacI-type" evidence="5">
    <location>
        <begin position="6"/>
        <end position="62"/>
    </location>
</feature>
<keyword evidence="1" id="KW-0678">Repressor</keyword>
<gene>
    <name evidence="6" type="ORF">ATK30_6435</name>
</gene>
<protein>
    <submittedName>
        <fullName evidence="6">LacI family transcriptional regulator</fullName>
    </submittedName>
</protein>
<dbReference type="PANTHER" id="PTHR30146:SF148">
    <property type="entry name" value="HTH-TYPE TRANSCRIPTIONAL REPRESSOR PURR-RELATED"/>
    <property type="match status" value="1"/>
</dbReference>
<evidence type="ECO:0000256" key="1">
    <source>
        <dbReference type="ARBA" id="ARBA00022491"/>
    </source>
</evidence>
<dbReference type="Gene3D" id="3.40.50.2300">
    <property type="match status" value="2"/>
</dbReference>
<keyword evidence="4" id="KW-0804">Transcription</keyword>
<dbReference type="SMART" id="SM00354">
    <property type="entry name" value="HTH_LACI"/>
    <property type="match status" value="1"/>
</dbReference>
<comment type="caution">
    <text evidence="6">The sequence shown here is derived from an EMBL/GenBank/DDBJ whole genome shotgun (WGS) entry which is preliminary data.</text>
</comment>
<dbReference type="GO" id="GO:0000976">
    <property type="term" value="F:transcription cis-regulatory region binding"/>
    <property type="evidence" value="ECO:0007669"/>
    <property type="project" value="TreeGrafter"/>
</dbReference>
<accession>A0A2N3WNU0</accession>
<reference evidence="6 7" key="1">
    <citation type="submission" date="2017-12" db="EMBL/GenBank/DDBJ databases">
        <title>Sequencing the genomes of 1000 Actinobacteria strains.</title>
        <authorList>
            <person name="Klenk H.-P."/>
        </authorList>
    </citation>
    <scope>NUCLEOTIDE SEQUENCE [LARGE SCALE GENOMIC DNA]</scope>
    <source>
        <strain evidence="6 7">DSM 45165</strain>
    </source>
</reference>
<dbReference type="EMBL" id="PJMY01000003">
    <property type="protein sequence ID" value="PKV95513.1"/>
    <property type="molecule type" value="Genomic_DNA"/>
</dbReference>
<dbReference type="InterPro" id="IPR028082">
    <property type="entry name" value="Peripla_BP_I"/>
</dbReference>
<evidence type="ECO:0000256" key="3">
    <source>
        <dbReference type="ARBA" id="ARBA00023125"/>
    </source>
</evidence>
<dbReference type="Gene3D" id="1.10.260.40">
    <property type="entry name" value="lambda repressor-like DNA-binding domains"/>
    <property type="match status" value="1"/>
</dbReference>
<dbReference type="SUPFAM" id="SSF47413">
    <property type="entry name" value="lambda repressor-like DNA-binding domains"/>
    <property type="match status" value="1"/>
</dbReference>
<dbReference type="GO" id="GO:0003700">
    <property type="term" value="F:DNA-binding transcription factor activity"/>
    <property type="evidence" value="ECO:0007669"/>
    <property type="project" value="TreeGrafter"/>
</dbReference>
<evidence type="ECO:0000313" key="6">
    <source>
        <dbReference type="EMBL" id="PKV95513.1"/>
    </source>
</evidence>
<dbReference type="PANTHER" id="PTHR30146">
    <property type="entry name" value="LACI-RELATED TRANSCRIPTIONAL REPRESSOR"/>
    <property type="match status" value="1"/>
</dbReference>
<dbReference type="InterPro" id="IPR000843">
    <property type="entry name" value="HTH_LacI"/>
</dbReference>
<proteinExistence type="predicted"/>
<dbReference type="OrthoDB" id="9798934at2"/>
<evidence type="ECO:0000259" key="5">
    <source>
        <dbReference type="PROSITE" id="PS50932"/>
    </source>
</evidence>
<keyword evidence="3" id="KW-0238">DNA-binding</keyword>
<organism evidence="6 7">
    <name type="scientific">Amycolatopsis echigonensis</name>
    <dbReference type="NCBI Taxonomy" id="2576905"/>
    <lineage>
        <taxon>Bacteria</taxon>
        <taxon>Bacillati</taxon>
        <taxon>Actinomycetota</taxon>
        <taxon>Actinomycetes</taxon>
        <taxon>Pseudonocardiales</taxon>
        <taxon>Pseudonocardiaceae</taxon>
        <taxon>Amycolatopsis</taxon>
    </lineage>
</organism>
<dbReference type="Pfam" id="PF00356">
    <property type="entry name" value="LacI"/>
    <property type="match status" value="1"/>
</dbReference>
<keyword evidence="2" id="KW-0805">Transcription regulation</keyword>
<evidence type="ECO:0000256" key="4">
    <source>
        <dbReference type="ARBA" id="ARBA00023163"/>
    </source>
</evidence>